<dbReference type="Proteomes" id="UP001209553">
    <property type="component" value="Unassembled WGS sequence"/>
</dbReference>
<evidence type="ECO:0000313" key="5">
    <source>
        <dbReference type="EMBL" id="MCU5745201.1"/>
    </source>
</evidence>
<reference evidence="5 6" key="1">
    <citation type="journal article" date="2023" name="Int. J. Syst. Evol. Microbiol.">
        <title>Streptococcus sciuri sp. nov., Staphylococcus marylandisciuri sp. nov. and Staphylococcus americanisciuri sp. nov., isolated from faeces of eastern grey squirrel (Sciurus carolinensis).</title>
        <authorList>
            <person name="Volokhov D.V."/>
            <person name="Zagorodnyaya T.A."/>
            <person name="Furtak V.A."/>
            <person name="Nattanmai G."/>
            <person name="Randall L."/>
            <person name="Jose S."/>
            <person name="Gao Y."/>
            <person name="Eisenberg T."/>
            <person name="Delmonte P."/>
            <person name="Blom J."/>
            <person name="Mitchell K.K."/>
        </authorList>
    </citation>
    <scope>NUCLEOTIDE SEQUENCE [LARGE SCALE GENOMIC DNA]</scope>
    <source>
        <strain evidence="5 6">SQ8-PEA</strain>
    </source>
</reference>
<proteinExistence type="predicted"/>
<keyword evidence="3" id="KW-1133">Transmembrane helix</keyword>
<accession>A0ABT2QMI9</accession>
<evidence type="ECO:0000256" key="4">
    <source>
        <dbReference type="ARBA" id="ARBA00023136"/>
    </source>
</evidence>
<evidence type="ECO:0000313" key="6">
    <source>
        <dbReference type="Proteomes" id="UP001209553"/>
    </source>
</evidence>
<sequence length="120" mass="12874">MILRYITNLKLAKELFNASQPKLKGKQEMKDSFENEFGLPAKLVPVVGAAEALSSVLFAVSFASKTLSRIASLITVGVLSGAILKHFQAGHGKEGAKHAMDLSGLAILSFLDTLNCKKDK</sequence>
<dbReference type="EMBL" id="JAOPKZ010000001">
    <property type="protein sequence ID" value="MCU5745201.1"/>
    <property type="molecule type" value="Genomic_DNA"/>
</dbReference>
<evidence type="ECO:0000256" key="2">
    <source>
        <dbReference type="ARBA" id="ARBA00022692"/>
    </source>
</evidence>
<dbReference type="RefSeq" id="WP_262853558.1">
    <property type="nucleotide sequence ID" value="NZ_JAOPKZ010000001.1"/>
</dbReference>
<organism evidence="5 6">
    <name type="scientific">Staphylococcus marylandisciuri</name>
    <dbReference type="NCBI Taxonomy" id="2981529"/>
    <lineage>
        <taxon>Bacteria</taxon>
        <taxon>Bacillati</taxon>
        <taxon>Bacillota</taxon>
        <taxon>Bacilli</taxon>
        <taxon>Bacillales</taxon>
        <taxon>Staphylococcaceae</taxon>
        <taxon>Staphylococcus</taxon>
    </lineage>
</organism>
<keyword evidence="2" id="KW-0812">Transmembrane</keyword>
<dbReference type="Pfam" id="PF13564">
    <property type="entry name" value="DoxX_2"/>
    <property type="match status" value="1"/>
</dbReference>
<comment type="subcellular location">
    <subcellularLocation>
        <location evidence="1">Membrane</location>
        <topology evidence="1">Multi-pass membrane protein</topology>
    </subcellularLocation>
</comment>
<protein>
    <submittedName>
        <fullName evidence="5">DoxX family protein</fullName>
    </submittedName>
</protein>
<keyword evidence="6" id="KW-1185">Reference proteome</keyword>
<dbReference type="InterPro" id="IPR032808">
    <property type="entry name" value="DoxX"/>
</dbReference>
<evidence type="ECO:0000256" key="3">
    <source>
        <dbReference type="ARBA" id="ARBA00022989"/>
    </source>
</evidence>
<comment type="caution">
    <text evidence="5">The sequence shown here is derived from an EMBL/GenBank/DDBJ whole genome shotgun (WGS) entry which is preliminary data.</text>
</comment>
<evidence type="ECO:0000256" key="1">
    <source>
        <dbReference type="ARBA" id="ARBA00004141"/>
    </source>
</evidence>
<keyword evidence="4" id="KW-0472">Membrane</keyword>
<name>A0ABT2QMI9_9STAP</name>
<gene>
    <name evidence="5" type="ORF">N9R04_00510</name>
</gene>